<evidence type="ECO:0000313" key="3">
    <source>
        <dbReference type="Proteomes" id="UP000640583"/>
    </source>
</evidence>
<evidence type="ECO:0000256" key="1">
    <source>
        <dbReference type="SAM" id="SignalP"/>
    </source>
</evidence>
<dbReference type="EMBL" id="JADCKQ010000010">
    <property type="protein sequence ID" value="MBI1494587.1"/>
    <property type="molecule type" value="Genomic_DNA"/>
</dbReference>
<proteinExistence type="predicted"/>
<keyword evidence="1" id="KW-0732">Signal</keyword>
<reference evidence="2" key="1">
    <citation type="submission" date="2020-10" db="EMBL/GenBank/DDBJ databases">
        <title>Paenihalocynthiibacter styelae gen. nov., sp. nov., isolated from stalked sea squirt Styela clava.</title>
        <authorList>
            <person name="Kim Y.-O."/>
            <person name="Yoon J.-H."/>
        </authorList>
    </citation>
    <scope>NUCLEOTIDE SEQUENCE</scope>
    <source>
        <strain evidence="2">MYP1-1</strain>
    </source>
</reference>
<feature type="chain" id="PRO_5035157281" evidence="1">
    <location>
        <begin position="18"/>
        <end position="117"/>
    </location>
</feature>
<comment type="caution">
    <text evidence="2">The sequence shown here is derived from an EMBL/GenBank/DDBJ whole genome shotgun (WGS) entry which is preliminary data.</text>
</comment>
<feature type="signal peptide" evidence="1">
    <location>
        <begin position="1"/>
        <end position="17"/>
    </location>
</feature>
<name>A0A8J7LWN2_9RHOB</name>
<organism evidence="2 3">
    <name type="scientific">Halocynthiibacter styelae</name>
    <dbReference type="NCBI Taxonomy" id="2761955"/>
    <lineage>
        <taxon>Bacteria</taxon>
        <taxon>Pseudomonadati</taxon>
        <taxon>Pseudomonadota</taxon>
        <taxon>Alphaproteobacteria</taxon>
        <taxon>Rhodobacterales</taxon>
        <taxon>Paracoccaceae</taxon>
        <taxon>Halocynthiibacter</taxon>
    </lineage>
</organism>
<dbReference type="Proteomes" id="UP000640583">
    <property type="component" value="Unassembled WGS sequence"/>
</dbReference>
<dbReference type="AlphaFoldDB" id="A0A8J7LWN2"/>
<dbReference type="RefSeq" id="WP_228849340.1">
    <property type="nucleotide sequence ID" value="NZ_JADCKQ010000010.1"/>
</dbReference>
<protein>
    <submittedName>
        <fullName evidence="2">Uncharacterized protein</fullName>
    </submittedName>
</protein>
<keyword evidence="3" id="KW-1185">Reference proteome</keyword>
<gene>
    <name evidence="2" type="ORF">H1D41_13155</name>
</gene>
<evidence type="ECO:0000313" key="2">
    <source>
        <dbReference type="EMBL" id="MBI1494587.1"/>
    </source>
</evidence>
<accession>A0A8J7LWN2</accession>
<sequence length="117" mass="13209">MRYIIPALFALSLPAFADEARVEHVEIQKGSDNFRFSVTLRHGDTGWEDYADGWRIEDADGNVLGTRVLHHPHVNEQPFTRSLSGVQIPNHLAEVYIRAKTLTEGWGTERIAVSLPE</sequence>